<dbReference type="InterPro" id="IPR001647">
    <property type="entry name" value="HTH_TetR"/>
</dbReference>
<dbReference type="STRING" id="1423795.FD12_GL000681"/>
<dbReference type="PROSITE" id="PS01081">
    <property type="entry name" value="HTH_TETR_1"/>
    <property type="match status" value="1"/>
</dbReference>
<evidence type="ECO:0000313" key="4">
    <source>
        <dbReference type="EMBL" id="GEP72250.1"/>
    </source>
</evidence>
<dbReference type="EMBL" id="BKAM01000012">
    <property type="protein sequence ID" value="GEP72250.1"/>
    <property type="molecule type" value="Genomic_DNA"/>
</dbReference>
<keyword evidence="1 2" id="KW-0238">DNA-binding</keyword>
<evidence type="ECO:0000256" key="2">
    <source>
        <dbReference type="PROSITE-ProRule" id="PRU00335"/>
    </source>
</evidence>
<evidence type="ECO:0000313" key="5">
    <source>
        <dbReference type="Proteomes" id="UP000321569"/>
    </source>
</evidence>
<dbReference type="InterPro" id="IPR009057">
    <property type="entry name" value="Homeodomain-like_sf"/>
</dbReference>
<comment type="caution">
    <text evidence="4">The sequence shown here is derived from an EMBL/GenBank/DDBJ whole genome shotgun (WGS) entry which is preliminary data.</text>
</comment>
<dbReference type="Proteomes" id="UP000321569">
    <property type="component" value="Unassembled WGS sequence"/>
</dbReference>
<dbReference type="PANTHER" id="PTHR43479:SF11">
    <property type="entry name" value="ACREF_ENVCD OPERON REPRESSOR-RELATED"/>
    <property type="match status" value="1"/>
</dbReference>
<name>A0A512PM32_9LACO</name>
<gene>
    <name evidence="4" type="ORF">LRA02_11180</name>
</gene>
<dbReference type="PANTHER" id="PTHR43479">
    <property type="entry name" value="ACREF/ENVCD OPERON REPRESSOR-RELATED"/>
    <property type="match status" value="1"/>
</dbReference>
<protein>
    <submittedName>
        <fullName evidence="4">TetR family transcriptional regulator</fullName>
    </submittedName>
</protein>
<dbReference type="OrthoDB" id="9179041at2"/>
<dbReference type="InterPro" id="IPR023772">
    <property type="entry name" value="DNA-bd_HTH_TetR-type_CS"/>
</dbReference>
<dbReference type="InterPro" id="IPR050624">
    <property type="entry name" value="HTH-type_Tx_Regulator"/>
</dbReference>
<proteinExistence type="predicted"/>
<reference evidence="4 5" key="1">
    <citation type="submission" date="2019-07" db="EMBL/GenBank/DDBJ databases">
        <title>Whole genome shotgun sequence of Lactobacillus rapi NBRC 109618.</title>
        <authorList>
            <person name="Hosoyama A."/>
            <person name="Uohara A."/>
            <person name="Ohji S."/>
            <person name="Ichikawa N."/>
        </authorList>
    </citation>
    <scope>NUCLEOTIDE SEQUENCE [LARGE SCALE GENOMIC DNA]</scope>
    <source>
        <strain evidence="4 5">NBRC 109618</strain>
    </source>
</reference>
<dbReference type="AlphaFoldDB" id="A0A512PM32"/>
<dbReference type="Pfam" id="PF00440">
    <property type="entry name" value="TetR_N"/>
    <property type="match status" value="1"/>
</dbReference>
<dbReference type="SUPFAM" id="SSF46689">
    <property type="entry name" value="Homeodomain-like"/>
    <property type="match status" value="1"/>
</dbReference>
<feature type="domain" description="HTH tetR-type" evidence="3">
    <location>
        <begin position="6"/>
        <end position="66"/>
    </location>
</feature>
<dbReference type="RefSeq" id="WP_054747705.1">
    <property type="nucleotide sequence ID" value="NZ_BKAM01000012.1"/>
</dbReference>
<evidence type="ECO:0000256" key="1">
    <source>
        <dbReference type="ARBA" id="ARBA00023125"/>
    </source>
</evidence>
<feature type="DNA-binding region" description="H-T-H motif" evidence="2">
    <location>
        <begin position="29"/>
        <end position="48"/>
    </location>
</feature>
<sequence>MAGKTNNTKNDIIQLTIRKISENGSQQISLRSLLGELNLTTGSFYKHFQNKHDLFASVTQVVSSRLGRQAKQTIEGQHLEPLDSLVALGKFMVNQFDSQPYLMDFLFFNSSAINIYHSAESATKFPLLAYPQELITQIMNQYQLSESPENLFIKIWAFIQGYGILIRNHAITFDEALLKESAKALIGVN</sequence>
<evidence type="ECO:0000259" key="3">
    <source>
        <dbReference type="PROSITE" id="PS50977"/>
    </source>
</evidence>
<dbReference type="GO" id="GO:0003677">
    <property type="term" value="F:DNA binding"/>
    <property type="evidence" value="ECO:0007669"/>
    <property type="project" value="UniProtKB-UniRule"/>
</dbReference>
<accession>A0A512PM32</accession>
<dbReference type="Gene3D" id="1.10.357.10">
    <property type="entry name" value="Tetracycline Repressor, domain 2"/>
    <property type="match status" value="1"/>
</dbReference>
<dbReference type="PROSITE" id="PS50977">
    <property type="entry name" value="HTH_TETR_2"/>
    <property type="match status" value="1"/>
</dbReference>
<organism evidence="4 5">
    <name type="scientific">Lentilactobacillus rapi</name>
    <dbReference type="NCBI Taxonomy" id="481723"/>
    <lineage>
        <taxon>Bacteria</taxon>
        <taxon>Bacillati</taxon>
        <taxon>Bacillota</taxon>
        <taxon>Bacilli</taxon>
        <taxon>Lactobacillales</taxon>
        <taxon>Lactobacillaceae</taxon>
        <taxon>Lentilactobacillus</taxon>
    </lineage>
</organism>